<reference evidence="1" key="1">
    <citation type="submission" date="2020-08" db="EMBL/GenBank/DDBJ databases">
        <title>Multicomponent nature underlies the extraordinary mechanical properties of spider dragline silk.</title>
        <authorList>
            <person name="Kono N."/>
            <person name="Nakamura H."/>
            <person name="Mori M."/>
            <person name="Yoshida Y."/>
            <person name="Ohtoshi R."/>
            <person name="Malay A.D."/>
            <person name="Moran D.A.P."/>
            <person name="Tomita M."/>
            <person name="Numata K."/>
            <person name="Arakawa K."/>
        </authorList>
    </citation>
    <scope>NUCLEOTIDE SEQUENCE</scope>
</reference>
<dbReference type="OrthoDB" id="10423801at2759"/>
<sequence>MGALIEPLPCRFYCDYEYETAVSSGTEGGESIVVQVDENVFTPDDHPLDETVAVEQGQSQEIPQKTRETVLYPTYKST</sequence>
<dbReference type="EMBL" id="BMAV01018320">
    <property type="protein sequence ID" value="GFY70524.1"/>
    <property type="molecule type" value="Genomic_DNA"/>
</dbReference>
<evidence type="ECO:0000313" key="2">
    <source>
        <dbReference type="Proteomes" id="UP000886998"/>
    </source>
</evidence>
<name>A0A8X6YFL0_9ARAC</name>
<dbReference type="AlphaFoldDB" id="A0A8X6YFL0"/>
<gene>
    <name evidence="1" type="ORF">TNIN_303881</name>
</gene>
<keyword evidence="2" id="KW-1185">Reference proteome</keyword>
<evidence type="ECO:0000313" key="1">
    <source>
        <dbReference type="EMBL" id="GFY70524.1"/>
    </source>
</evidence>
<accession>A0A8X6YFL0</accession>
<organism evidence="1 2">
    <name type="scientific">Trichonephila inaurata madagascariensis</name>
    <dbReference type="NCBI Taxonomy" id="2747483"/>
    <lineage>
        <taxon>Eukaryota</taxon>
        <taxon>Metazoa</taxon>
        <taxon>Ecdysozoa</taxon>
        <taxon>Arthropoda</taxon>
        <taxon>Chelicerata</taxon>
        <taxon>Arachnida</taxon>
        <taxon>Araneae</taxon>
        <taxon>Araneomorphae</taxon>
        <taxon>Entelegynae</taxon>
        <taxon>Araneoidea</taxon>
        <taxon>Nephilidae</taxon>
        <taxon>Trichonephila</taxon>
        <taxon>Trichonephila inaurata</taxon>
    </lineage>
</organism>
<comment type="caution">
    <text evidence="1">The sequence shown here is derived from an EMBL/GenBank/DDBJ whole genome shotgun (WGS) entry which is preliminary data.</text>
</comment>
<dbReference type="Proteomes" id="UP000886998">
    <property type="component" value="Unassembled WGS sequence"/>
</dbReference>
<protein>
    <submittedName>
        <fullName evidence="1">Uncharacterized protein</fullName>
    </submittedName>
</protein>
<proteinExistence type="predicted"/>